<dbReference type="NCBIfam" id="TIGR04056">
    <property type="entry name" value="OMP_RagA_SusC"/>
    <property type="match status" value="1"/>
</dbReference>
<evidence type="ECO:0000256" key="2">
    <source>
        <dbReference type="ARBA" id="ARBA00022448"/>
    </source>
</evidence>
<reference evidence="9" key="1">
    <citation type="submission" date="2020-06" db="EMBL/GenBank/DDBJ databases">
        <authorList>
            <person name="Dong N."/>
        </authorList>
    </citation>
    <scope>NUCLEOTIDE SEQUENCE</scope>
    <source>
        <strain evidence="9">R1692</strain>
    </source>
</reference>
<dbReference type="InterPro" id="IPR037066">
    <property type="entry name" value="Plug_dom_sf"/>
</dbReference>
<dbReference type="SUPFAM" id="SSF56935">
    <property type="entry name" value="Porins"/>
    <property type="match status" value="1"/>
</dbReference>
<keyword evidence="2 7" id="KW-0813">Transport</keyword>
<reference evidence="9" key="2">
    <citation type="journal article" date="2022" name="Sci. Total Environ.">
        <title>Prevalence, transmission, and molecular epidemiology of tet(X)-positive bacteria among humans, animals, and environmental niches in China: An epidemiological, and genomic-based study.</title>
        <authorList>
            <person name="Dong N."/>
            <person name="Zeng Y."/>
            <person name="Cai C."/>
            <person name="Sun C."/>
            <person name="Lu J."/>
            <person name="Liu C."/>
            <person name="Zhou H."/>
            <person name="Sun Q."/>
            <person name="Shu L."/>
            <person name="Wang H."/>
            <person name="Wang Y."/>
            <person name="Wang S."/>
            <person name="Wu C."/>
            <person name="Chan E.W."/>
            <person name="Chen G."/>
            <person name="Shen Z."/>
            <person name="Chen S."/>
            <person name="Zhang R."/>
        </authorList>
    </citation>
    <scope>NUCLEOTIDE SEQUENCE</scope>
    <source>
        <strain evidence="9">R1692</strain>
    </source>
</reference>
<dbReference type="RefSeq" id="WP_286651415.1">
    <property type="nucleotide sequence ID" value="NZ_JACAGK010000027.1"/>
</dbReference>
<keyword evidence="4 7" id="KW-0812">Transmembrane</keyword>
<keyword evidence="10" id="KW-1185">Reference proteome</keyword>
<name>A0ABT7NN72_9SPHI</name>
<evidence type="ECO:0000313" key="10">
    <source>
        <dbReference type="Proteomes" id="UP001170954"/>
    </source>
</evidence>
<evidence type="ECO:0000256" key="3">
    <source>
        <dbReference type="ARBA" id="ARBA00022452"/>
    </source>
</evidence>
<proteinExistence type="inferred from homology"/>
<dbReference type="SUPFAM" id="SSF49464">
    <property type="entry name" value="Carboxypeptidase regulatory domain-like"/>
    <property type="match status" value="1"/>
</dbReference>
<dbReference type="InterPro" id="IPR023997">
    <property type="entry name" value="TonB-dep_OMP_SusC/RagA_CS"/>
</dbReference>
<evidence type="ECO:0000256" key="6">
    <source>
        <dbReference type="ARBA" id="ARBA00023237"/>
    </source>
</evidence>
<evidence type="ECO:0000313" key="9">
    <source>
        <dbReference type="EMBL" id="MDM1048701.1"/>
    </source>
</evidence>
<evidence type="ECO:0000259" key="8">
    <source>
        <dbReference type="Pfam" id="PF07715"/>
    </source>
</evidence>
<accession>A0ABT7NN72</accession>
<evidence type="ECO:0000256" key="7">
    <source>
        <dbReference type="PROSITE-ProRule" id="PRU01360"/>
    </source>
</evidence>
<keyword evidence="6 7" id="KW-0998">Cell outer membrane</keyword>
<feature type="domain" description="TonB-dependent receptor plug" evidence="8">
    <location>
        <begin position="156"/>
        <end position="261"/>
    </location>
</feature>
<dbReference type="Pfam" id="PF07715">
    <property type="entry name" value="Plug"/>
    <property type="match status" value="1"/>
</dbReference>
<evidence type="ECO:0000256" key="1">
    <source>
        <dbReference type="ARBA" id="ARBA00004571"/>
    </source>
</evidence>
<gene>
    <name evidence="9" type="ORF">HX018_10665</name>
</gene>
<dbReference type="InterPro" id="IPR023996">
    <property type="entry name" value="TonB-dep_OMP_SusC/RagA"/>
</dbReference>
<comment type="subcellular location">
    <subcellularLocation>
        <location evidence="1 7">Cell outer membrane</location>
        <topology evidence="1 7">Multi-pass membrane protein</topology>
    </subcellularLocation>
</comment>
<dbReference type="InterPro" id="IPR039426">
    <property type="entry name" value="TonB-dep_rcpt-like"/>
</dbReference>
<dbReference type="PROSITE" id="PS52016">
    <property type="entry name" value="TONB_DEPENDENT_REC_3"/>
    <property type="match status" value="1"/>
</dbReference>
<dbReference type="Gene3D" id="2.170.130.10">
    <property type="entry name" value="TonB-dependent receptor, plug domain"/>
    <property type="match status" value="1"/>
</dbReference>
<keyword evidence="3 7" id="KW-1134">Transmembrane beta strand</keyword>
<dbReference type="InterPro" id="IPR012910">
    <property type="entry name" value="Plug_dom"/>
</dbReference>
<dbReference type="InterPro" id="IPR008969">
    <property type="entry name" value="CarboxyPept-like_regulatory"/>
</dbReference>
<keyword evidence="5 7" id="KW-0472">Membrane</keyword>
<dbReference type="EMBL" id="JACAGK010000027">
    <property type="protein sequence ID" value="MDM1048701.1"/>
    <property type="molecule type" value="Genomic_DNA"/>
</dbReference>
<sequence length="1101" mass="124443">MKNYDLFYYGQARPSLELLLEPRRRWLRSLSIFLFCCFNCFVSDQVVAQAPQTPGAKGGLVLRGVIRSGLDSTFLYQATITVDGKSTQTNQNGEFVLQAPIGSKSFQVRYMGYRDTLVEVNFNNAEIYLQPLSHIIREIEVVSTGYQRVHPERLVGSAVQVDSELLRRRVSTDVLSQIEDVVPGLIFNRNNPVSGAPTSASSISIRGQSTIMGNADPLIVIDNFPYEGDIRDINPNDVESVSVLKDASAASIWGTRAGNGVIVITTKKGSYAKAPKISFFTNGTLGAKPDLFYQPRMSTSDFIDLERMLFSKGYYAAAEYSLTNEALTPVVELLIAERDGLISSDEATRRINDYKQIDYRNQVVEYFYRPSRNIQSALNITGGSNHLRYFLSGGFDNNQHSLINTGFRRISLNANQTLSLLSNRLEIGSAIYFAQTNEPLSTMGFNEGWNTPYYPYARFVDDEGNALPVTHGFRKGFIEQAENSGLMSWQYIPLEELEHIDHSKSGRNYRININTDFKLTKYLSASMFYHYSGAEALERQHQSSKTYYTRNLINSFTEIGGGEKLIYNLPPGGILDLTTGALTNQNLRAQININKHWSNSHRLEGIAGYEFRNQHSIENKVRRYGYNNDLGTFSPVSYLIPYPQYYSIFGAMATIPFADFERELVDRFRSFYSNFTYTLQDKYILNASARLDQSNIFGVNTNAKGVPLYSIGLGWNIHRERFFNDRLFSTLKLRLSYGYNGNVYKDISSRTTARAETYYSYPINSGLPYSKIVNPPYPDLRWEKVGVANVGIDFILKNQRIKGTLDIFQKKGVDLIGPMFMDPTTGVTSFTSNNASTQSFGADLSLTTKNLLGELQWQTDLLLSHFRDRVLSYRFMSQENGFVNVGYPVEGKPLYALHSYAWAGLNPQTGKPIGILNGEPTENYLQIINSSKASDLIYNGSLRPTWFGSIRNSFRWRDFAISANITYRLAYSFRKNSVNYNRVLRAMGGHGDYALRWQRPGDEAHTFVPSLPEMEGDPSTTFYLSSDVLSRPADHIRFQDVRIDYNLNKEKCVALPFNNIGIYLYANNLGVIWAANQEGIDPDFQTQPLPKTISLGINLNF</sequence>
<dbReference type="InterPro" id="IPR036942">
    <property type="entry name" value="Beta-barrel_TonB_sf"/>
</dbReference>
<evidence type="ECO:0000256" key="5">
    <source>
        <dbReference type="ARBA" id="ARBA00023136"/>
    </source>
</evidence>
<dbReference type="Gene3D" id="2.40.170.20">
    <property type="entry name" value="TonB-dependent receptor, beta-barrel domain"/>
    <property type="match status" value="1"/>
</dbReference>
<dbReference type="NCBIfam" id="TIGR04057">
    <property type="entry name" value="SusC_RagA_signa"/>
    <property type="match status" value="1"/>
</dbReference>
<organism evidence="9 10">
    <name type="scientific">Sphingobacterium hotanense</name>
    <dbReference type="NCBI Taxonomy" id="649196"/>
    <lineage>
        <taxon>Bacteria</taxon>
        <taxon>Pseudomonadati</taxon>
        <taxon>Bacteroidota</taxon>
        <taxon>Sphingobacteriia</taxon>
        <taxon>Sphingobacteriales</taxon>
        <taxon>Sphingobacteriaceae</taxon>
        <taxon>Sphingobacterium</taxon>
    </lineage>
</organism>
<comment type="caution">
    <text evidence="9">The sequence shown here is derived from an EMBL/GenBank/DDBJ whole genome shotgun (WGS) entry which is preliminary data.</text>
</comment>
<protein>
    <submittedName>
        <fullName evidence="9">SusC/RagA family TonB-linked outer membrane protein</fullName>
    </submittedName>
</protein>
<evidence type="ECO:0000256" key="4">
    <source>
        <dbReference type="ARBA" id="ARBA00022692"/>
    </source>
</evidence>
<comment type="similarity">
    <text evidence="7">Belongs to the TonB-dependent receptor family.</text>
</comment>
<dbReference type="Proteomes" id="UP001170954">
    <property type="component" value="Unassembled WGS sequence"/>
</dbReference>